<evidence type="ECO:0000256" key="2">
    <source>
        <dbReference type="ARBA" id="ARBA00037728"/>
    </source>
</evidence>
<dbReference type="PANTHER" id="PTHR21666:SF263">
    <property type="entry name" value="MUREIN HYDROLASE ACTIVATOR NLPD"/>
    <property type="match status" value="1"/>
</dbReference>
<protein>
    <recommendedName>
        <fullName evidence="4">Murein hydrolase activator NlpD</fullName>
    </recommendedName>
</protein>
<comment type="caution">
    <text evidence="7">The sequence shown here is derived from an EMBL/GenBank/DDBJ whole genome shotgun (WGS) entry which is preliminary data.</text>
</comment>
<dbReference type="GO" id="GO:0005886">
    <property type="term" value="C:plasma membrane"/>
    <property type="evidence" value="ECO:0007669"/>
    <property type="project" value="UniProtKB-SubCell"/>
</dbReference>
<dbReference type="PANTHER" id="PTHR21666">
    <property type="entry name" value="PEPTIDASE-RELATED"/>
    <property type="match status" value="1"/>
</dbReference>
<dbReference type="NCBIfam" id="NF008123">
    <property type="entry name" value="PRK10871.1"/>
    <property type="match status" value="1"/>
</dbReference>
<dbReference type="GO" id="GO:0004222">
    <property type="term" value="F:metalloendopeptidase activity"/>
    <property type="evidence" value="ECO:0007669"/>
    <property type="project" value="TreeGrafter"/>
</dbReference>
<evidence type="ECO:0000256" key="1">
    <source>
        <dbReference type="ARBA" id="ARBA00004519"/>
    </source>
</evidence>
<dbReference type="GO" id="GO:0032153">
    <property type="term" value="C:cell division site"/>
    <property type="evidence" value="ECO:0007669"/>
    <property type="project" value="TreeGrafter"/>
</dbReference>
<feature type="region of interest" description="Disordered" evidence="5">
    <location>
        <begin position="189"/>
        <end position="209"/>
    </location>
</feature>
<dbReference type="Gene3D" id="2.70.70.10">
    <property type="entry name" value="Glucose Permease (Domain IIA)"/>
    <property type="match status" value="1"/>
</dbReference>
<dbReference type="InterPro" id="IPR036779">
    <property type="entry name" value="LysM_dom_sf"/>
</dbReference>
<accession>A0A6L2ZM97</accession>
<feature type="domain" description="LysM" evidence="6">
    <location>
        <begin position="96"/>
        <end position="140"/>
    </location>
</feature>
<comment type="function">
    <text evidence="2">Activator of the cell wall hydrolase AmiC. Required for septal murein cleavage and daughter cell separation during cell division.</text>
</comment>
<dbReference type="SMART" id="SM00257">
    <property type="entry name" value="LysM"/>
    <property type="match status" value="1"/>
</dbReference>
<organism evidence="7 8">
    <name type="scientific">Candidatus Regiella insecticola</name>
    <dbReference type="NCBI Taxonomy" id="138073"/>
    <lineage>
        <taxon>Bacteria</taxon>
        <taxon>Pseudomonadati</taxon>
        <taxon>Pseudomonadota</taxon>
        <taxon>Gammaproteobacteria</taxon>
        <taxon>Enterobacterales</taxon>
        <taxon>Enterobacteriaceae</taxon>
        <taxon>aphid secondary symbionts</taxon>
        <taxon>Candidatus Regiella</taxon>
    </lineage>
</organism>
<dbReference type="InterPro" id="IPR016047">
    <property type="entry name" value="M23ase_b-sheet_dom"/>
</dbReference>
<dbReference type="SUPFAM" id="SSF51261">
    <property type="entry name" value="Duplicated hybrid motif"/>
    <property type="match status" value="1"/>
</dbReference>
<dbReference type="Gene3D" id="3.10.350.10">
    <property type="entry name" value="LysM domain"/>
    <property type="match status" value="1"/>
</dbReference>
<sequence length="330" mass="36027">MSTESPMIILRRIVACTVVALWLVGCSNNVTTPAPIRAASNKSVIQESAERKKISQSVIKKPVINKSIIDKTPLVKSPIIYNRSYDTIPKGSYNGDTYTVNHGDTLFYVAWITGNDYRDLASKNNIAEPYHLSVGQSIKLGHGSEPKTSSPLSNKIPATTIDFESTNRYSANQSKQNVGTMLPKSSVSVAKSAISTPSSPKEEASNSNPMVRWQWPADGKIIGNYDPKGNKGIEIAGKRNQSIFAAADGKVVYSGNALRGYGNLIIIKHSDDYLSAYAHNDAILVEEEKEVKAGQKIATMGNTGTHSVRLHFEIRYKGKPVNPLHSLPQR</sequence>
<evidence type="ECO:0000313" key="8">
    <source>
        <dbReference type="Proteomes" id="UP000504714"/>
    </source>
</evidence>
<dbReference type="InterPro" id="IPR018392">
    <property type="entry name" value="LysM"/>
</dbReference>
<dbReference type="InterPro" id="IPR050570">
    <property type="entry name" value="Cell_wall_metabolism_enzyme"/>
</dbReference>
<dbReference type="CDD" id="cd12797">
    <property type="entry name" value="M23_peptidase"/>
    <property type="match status" value="1"/>
</dbReference>
<dbReference type="GO" id="GO:0009279">
    <property type="term" value="C:cell outer membrane"/>
    <property type="evidence" value="ECO:0007669"/>
    <property type="project" value="TreeGrafter"/>
</dbReference>
<evidence type="ECO:0000313" key="7">
    <source>
        <dbReference type="EMBL" id="GFN45973.1"/>
    </source>
</evidence>
<dbReference type="PROSITE" id="PS51782">
    <property type="entry name" value="LYSM"/>
    <property type="match status" value="1"/>
</dbReference>
<evidence type="ECO:0000256" key="3">
    <source>
        <dbReference type="ARBA" id="ARBA00038420"/>
    </source>
</evidence>
<name>A0A6L2ZM97_9ENTR</name>
<evidence type="ECO:0000259" key="6">
    <source>
        <dbReference type="PROSITE" id="PS51782"/>
    </source>
</evidence>
<comment type="similarity">
    <text evidence="3">Belongs to the E.coli NlpD/Haemophilus LppB family.</text>
</comment>
<dbReference type="CDD" id="cd00118">
    <property type="entry name" value="LysM"/>
    <property type="match status" value="1"/>
</dbReference>
<proteinExistence type="inferred from homology"/>
<reference evidence="7 8" key="1">
    <citation type="submission" date="2020-06" db="EMBL/GenBank/DDBJ databases">
        <title>The genome sequence of Candidatus Regiella insecticola strain Tut.</title>
        <authorList>
            <person name="Nikoh N."/>
            <person name="Tsuchida T."/>
            <person name="Koga R."/>
            <person name="Oshima K."/>
            <person name="Hattori M."/>
            <person name="Fukatsu T."/>
        </authorList>
    </citation>
    <scope>NUCLEOTIDE SEQUENCE [LARGE SCALE GENOMIC DNA]</scope>
    <source>
        <strain evidence="7 8">Tut</strain>
    </source>
</reference>
<dbReference type="EMBL" id="BLXO01000002">
    <property type="protein sequence ID" value="GFN45973.1"/>
    <property type="molecule type" value="Genomic_DNA"/>
</dbReference>
<gene>
    <name evidence="7" type="primary">nlpD</name>
    <name evidence="7" type="ORF">RINTU1_13670</name>
</gene>
<feature type="compositionally biased region" description="Polar residues" evidence="5">
    <location>
        <begin position="194"/>
        <end position="209"/>
    </location>
</feature>
<dbReference type="Proteomes" id="UP000504714">
    <property type="component" value="Unassembled WGS sequence"/>
</dbReference>
<dbReference type="Pfam" id="PF01476">
    <property type="entry name" value="LysM"/>
    <property type="match status" value="1"/>
</dbReference>
<evidence type="ECO:0000256" key="5">
    <source>
        <dbReference type="SAM" id="MobiDB-lite"/>
    </source>
</evidence>
<dbReference type="AlphaFoldDB" id="A0A6L2ZM97"/>
<comment type="subcellular location">
    <subcellularLocation>
        <location evidence="1">Cell inner membrane</location>
        <topology evidence="1">Lipid-anchor</topology>
    </subcellularLocation>
</comment>
<dbReference type="Pfam" id="PF01551">
    <property type="entry name" value="Peptidase_M23"/>
    <property type="match status" value="1"/>
</dbReference>
<keyword evidence="7" id="KW-0449">Lipoprotein</keyword>
<dbReference type="InterPro" id="IPR011055">
    <property type="entry name" value="Dup_hybrid_motif"/>
</dbReference>
<evidence type="ECO:0000256" key="4">
    <source>
        <dbReference type="ARBA" id="ARBA00040670"/>
    </source>
</evidence>